<evidence type="ECO:0000256" key="6">
    <source>
        <dbReference type="ARBA" id="ARBA00022741"/>
    </source>
</evidence>
<gene>
    <name evidence="9 12" type="primary">recF</name>
    <name evidence="12" type="ORF">GCM10007854_18130</name>
</gene>
<feature type="domain" description="AAA+ ATPase" evidence="11">
    <location>
        <begin position="23"/>
        <end position="362"/>
    </location>
</feature>
<comment type="subcellular location">
    <subcellularLocation>
        <location evidence="1 9 10">Cytoplasm</location>
    </subcellularLocation>
</comment>
<evidence type="ECO:0000313" key="13">
    <source>
        <dbReference type="Proteomes" id="UP001161390"/>
    </source>
</evidence>
<evidence type="ECO:0000256" key="10">
    <source>
        <dbReference type="RuleBase" id="RU000578"/>
    </source>
</evidence>
<evidence type="ECO:0000256" key="4">
    <source>
        <dbReference type="ARBA" id="ARBA00022490"/>
    </source>
</evidence>
<dbReference type="InterPro" id="IPR018078">
    <property type="entry name" value="DNA-binding_RecF_CS"/>
</dbReference>
<feature type="binding site" evidence="9">
    <location>
        <begin position="31"/>
        <end position="38"/>
    </location>
    <ligand>
        <name>ATP</name>
        <dbReference type="ChEBI" id="CHEBI:30616"/>
    </ligand>
</feature>
<reference evidence="12" key="2">
    <citation type="submission" date="2023-01" db="EMBL/GenBank/DDBJ databases">
        <title>Draft genome sequence of Algimonas porphyrae strain NBRC 108216.</title>
        <authorList>
            <person name="Sun Q."/>
            <person name="Mori K."/>
        </authorList>
    </citation>
    <scope>NUCLEOTIDE SEQUENCE</scope>
    <source>
        <strain evidence="12">NBRC 108216</strain>
    </source>
</reference>
<comment type="caution">
    <text evidence="12">The sequence shown here is derived from an EMBL/GenBank/DDBJ whole genome shotgun (WGS) entry which is preliminary data.</text>
</comment>
<evidence type="ECO:0000256" key="9">
    <source>
        <dbReference type="HAMAP-Rule" id="MF_00365"/>
    </source>
</evidence>
<keyword evidence="9 10" id="KW-0234">DNA repair</keyword>
<name>A0ABQ5V206_9PROT</name>
<dbReference type="PANTHER" id="PTHR32182:SF0">
    <property type="entry name" value="DNA REPLICATION AND REPAIR PROTEIN RECF"/>
    <property type="match status" value="1"/>
</dbReference>
<dbReference type="InterPro" id="IPR027417">
    <property type="entry name" value="P-loop_NTPase"/>
</dbReference>
<dbReference type="Pfam" id="PF02463">
    <property type="entry name" value="SMC_N"/>
    <property type="match status" value="1"/>
</dbReference>
<keyword evidence="9 10" id="KW-0742">SOS response</keyword>
<dbReference type="InterPro" id="IPR042174">
    <property type="entry name" value="RecF_2"/>
</dbReference>
<evidence type="ECO:0000313" key="12">
    <source>
        <dbReference type="EMBL" id="GLQ20858.1"/>
    </source>
</evidence>
<dbReference type="PROSITE" id="PS00618">
    <property type="entry name" value="RECF_2"/>
    <property type="match status" value="1"/>
</dbReference>
<dbReference type="NCBIfam" id="TIGR00611">
    <property type="entry name" value="recf"/>
    <property type="match status" value="1"/>
</dbReference>
<protein>
    <recommendedName>
        <fullName evidence="3 9">DNA replication and repair protein RecF</fullName>
    </recommendedName>
</protein>
<evidence type="ECO:0000256" key="3">
    <source>
        <dbReference type="ARBA" id="ARBA00020170"/>
    </source>
</evidence>
<dbReference type="PANTHER" id="PTHR32182">
    <property type="entry name" value="DNA REPLICATION AND REPAIR PROTEIN RECF"/>
    <property type="match status" value="1"/>
</dbReference>
<dbReference type="EMBL" id="BSNJ01000003">
    <property type="protein sequence ID" value="GLQ20858.1"/>
    <property type="molecule type" value="Genomic_DNA"/>
</dbReference>
<evidence type="ECO:0000256" key="2">
    <source>
        <dbReference type="ARBA" id="ARBA00008016"/>
    </source>
</evidence>
<evidence type="ECO:0000256" key="1">
    <source>
        <dbReference type="ARBA" id="ARBA00004496"/>
    </source>
</evidence>
<accession>A0ABQ5V206</accession>
<dbReference type="SUPFAM" id="SSF52540">
    <property type="entry name" value="P-loop containing nucleoside triphosphate hydrolases"/>
    <property type="match status" value="1"/>
</dbReference>
<dbReference type="Proteomes" id="UP001161390">
    <property type="component" value="Unassembled WGS sequence"/>
</dbReference>
<keyword evidence="5 9" id="KW-0235">DNA replication</keyword>
<dbReference type="Gene3D" id="3.40.50.300">
    <property type="entry name" value="P-loop containing nucleotide triphosphate hydrolases"/>
    <property type="match status" value="1"/>
</dbReference>
<organism evidence="12 13">
    <name type="scientific">Algimonas porphyrae</name>
    <dbReference type="NCBI Taxonomy" id="1128113"/>
    <lineage>
        <taxon>Bacteria</taxon>
        <taxon>Pseudomonadati</taxon>
        <taxon>Pseudomonadota</taxon>
        <taxon>Alphaproteobacteria</taxon>
        <taxon>Maricaulales</taxon>
        <taxon>Robiginitomaculaceae</taxon>
        <taxon>Algimonas</taxon>
    </lineage>
</organism>
<dbReference type="InterPro" id="IPR001238">
    <property type="entry name" value="DNA-binding_RecF"/>
</dbReference>
<dbReference type="InterPro" id="IPR003593">
    <property type="entry name" value="AAA+_ATPase"/>
</dbReference>
<comment type="function">
    <text evidence="9 10">The RecF protein is involved in DNA metabolism; it is required for DNA replication and normal SOS inducibility. RecF binds preferentially to single-stranded, linear DNA. It also seems to bind ATP.</text>
</comment>
<keyword evidence="6 9" id="KW-0547">Nucleotide-binding</keyword>
<sequence>MASFTQLRLTDFRSYDRLDLDLMPGPVVLFGANGAGKTNLMEAVSLLSPGRGLRGAGIDALARVDEGVTAPAWGITATLSDETILSVGQVPDAPRRRVVRINRTNATAAQLAEQLTVQWLTPAQDRLFTGPEGDRRKFLDRLTLAFDASHGVTALRYEKARAERNRLLSDGVSDASWYDALETDMAQCGARIARARVDTVERLREAIAERDATAFPQAGIAVTGTIEDRLQAGTYLDDAESDFRDLLAETRPLDRRAGRSLTGPHRSAVAVTHQAKAMPAALCSTGEQKALLIGLILAHARAQVTRSPILLLDEVAAHLDAVRRKALSEELTDLGLQVFMTGTDRSLFDDFGDRAQWFEVADAQVRPASPQAA</sequence>
<evidence type="ECO:0000259" key="11">
    <source>
        <dbReference type="SMART" id="SM00382"/>
    </source>
</evidence>
<keyword evidence="13" id="KW-1185">Reference proteome</keyword>
<dbReference type="InterPro" id="IPR003395">
    <property type="entry name" value="RecF/RecN/SMC_N"/>
</dbReference>
<dbReference type="Gene3D" id="1.20.1050.90">
    <property type="entry name" value="RecF/RecN/SMC, N-terminal domain"/>
    <property type="match status" value="1"/>
</dbReference>
<dbReference type="HAMAP" id="MF_00365">
    <property type="entry name" value="RecF"/>
    <property type="match status" value="1"/>
</dbReference>
<comment type="similarity">
    <text evidence="2 9 10">Belongs to the RecF family.</text>
</comment>
<evidence type="ECO:0000256" key="5">
    <source>
        <dbReference type="ARBA" id="ARBA00022705"/>
    </source>
</evidence>
<reference evidence="12" key="1">
    <citation type="journal article" date="2014" name="Int. J. Syst. Evol. Microbiol.">
        <title>Complete genome of a new Firmicutes species belonging to the dominant human colonic microbiota ('Ruminococcus bicirculans') reveals two chromosomes and a selective capacity to utilize plant glucans.</title>
        <authorList>
            <consortium name="NISC Comparative Sequencing Program"/>
            <person name="Wegmann U."/>
            <person name="Louis P."/>
            <person name="Goesmann A."/>
            <person name="Henrissat B."/>
            <person name="Duncan S.H."/>
            <person name="Flint H.J."/>
        </authorList>
    </citation>
    <scope>NUCLEOTIDE SEQUENCE</scope>
    <source>
        <strain evidence="12">NBRC 108216</strain>
    </source>
</reference>
<dbReference type="RefSeq" id="WP_284371802.1">
    <property type="nucleotide sequence ID" value="NZ_BSNJ01000003.1"/>
</dbReference>
<keyword evidence="7 9" id="KW-0067">ATP-binding</keyword>
<dbReference type="SMART" id="SM00382">
    <property type="entry name" value="AAA"/>
    <property type="match status" value="1"/>
</dbReference>
<evidence type="ECO:0000256" key="7">
    <source>
        <dbReference type="ARBA" id="ARBA00022840"/>
    </source>
</evidence>
<keyword evidence="4 9" id="KW-0963">Cytoplasm</keyword>
<proteinExistence type="inferred from homology"/>
<keyword evidence="9 10" id="KW-0227">DNA damage</keyword>
<keyword evidence="8 9" id="KW-0238">DNA-binding</keyword>
<evidence type="ECO:0000256" key="8">
    <source>
        <dbReference type="ARBA" id="ARBA00023125"/>
    </source>
</evidence>